<evidence type="ECO:0008006" key="4">
    <source>
        <dbReference type="Google" id="ProtNLM"/>
    </source>
</evidence>
<sequence length="249" mass="29140">MYNINNLFAFSSVMVKIFLIYNFIFTISKKLTLTCYLYKPLKHIFFMKRILSLLFCFTGWFALTIQYYLMLETSKLPFGETTIRFFSYFTILTNLLAALYFTYQSLRNNLSKPENSGILSALTVYILIVGLIYQILLRQTWNPTGMQRVADELLHSIIPVLVLIYWYLYEDKKALNYRIIPKWAVYPVIYFIYILVRGGFSGFYPYPFIDVTQLGLMKVVMNAFWIVLLFAGLSALLIRIGKALKSDGF</sequence>
<feature type="transmembrane region" description="Helical" evidence="1">
    <location>
        <begin position="220"/>
        <end position="240"/>
    </location>
</feature>
<protein>
    <recommendedName>
        <fullName evidence="4">FAR-17a/AIG1-like protein</fullName>
    </recommendedName>
</protein>
<evidence type="ECO:0000256" key="1">
    <source>
        <dbReference type="SAM" id="Phobius"/>
    </source>
</evidence>
<keyword evidence="1" id="KW-0812">Transmembrane</keyword>
<gene>
    <name evidence="2" type="ORF">SAMN05421594_2125</name>
</gene>
<dbReference type="Proteomes" id="UP000198769">
    <property type="component" value="Unassembled WGS sequence"/>
</dbReference>
<reference evidence="3" key="1">
    <citation type="submission" date="2016-10" db="EMBL/GenBank/DDBJ databases">
        <authorList>
            <person name="Varghese N."/>
            <person name="Submissions S."/>
        </authorList>
    </citation>
    <scope>NUCLEOTIDE SEQUENCE [LARGE SCALE GENOMIC DNA]</scope>
    <source>
        <strain evidence="3">DSM 25575</strain>
    </source>
</reference>
<keyword evidence="3" id="KW-1185">Reference proteome</keyword>
<name>A0A1I4XVU2_CHROL</name>
<keyword evidence="1" id="KW-1133">Transmembrane helix</keyword>
<feature type="transmembrane region" description="Helical" evidence="1">
    <location>
        <begin position="153"/>
        <end position="169"/>
    </location>
</feature>
<feature type="transmembrane region" description="Helical" evidence="1">
    <location>
        <begin position="49"/>
        <end position="70"/>
    </location>
</feature>
<keyword evidence="1" id="KW-0472">Membrane</keyword>
<accession>A0A1I4XVU2</accession>
<dbReference type="AlphaFoldDB" id="A0A1I4XVU2"/>
<dbReference type="NCBIfam" id="NF038065">
    <property type="entry name" value="Pr6Pr"/>
    <property type="match status" value="1"/>
</dbReference>
<organism evidence="2 3">
    <name type="scientific">Chryseobacterium oleae</name>
    <dbReference type="NCBI Taxonomy" id="491207"/>
    <lineage>
        <taxon>Bacteria</taxon>
        <taxon>Pseudomonadati</taxon>
        <taxon>Bacteroidota</taxon>
        <taxon>Flavobacteriia</taxon>
        <taxon>Flavobacteriales</taxon>
        <taxon>Weeksellaceae</taxon>
        <taxon>Chryseobacterium group</taxon>
        <taxon>Chryseobacterium</taxon>
    </lineage>
</organism>
<proteinExistence type="predicted"/>
<evidence type="ECO:0000313" key="2">
    <source>
        <dbReference type="EMBL" id="SFN29369.1"/>
    </source>
</evidence>
<feature type="transmembrane region" description="Helical" evidence="1">
    <location>
        <begin position="115"/>
        <end position="133"/>
    </location>
</feature>
<dbReference type="InterPro" id="IPR049713">
    <property type="entry name" value="Pr6Pr-like"/>
</dbReference>
<feature type="transmembrane region" description="Helical" evidence="1">
    <location>
        <begin position="6"/>
        <end position="28"/>
    </location>
</feature>
<dbReference type="EMBL" id="FOVD01000002">
    <property type="protein sequence ID" value="SFN29369.1"/>
    <property type="molecule type" value="Genomic_DNA"/>
</dbReference>
<feature type="transmembrane region" description="Helical" evidence="1">
    <location>
        <begin position="181"/>
        <end position="200"/>
    </location>
</feature>
<feature type="transmembrane region" description="Helical" evidence="1">
    <location>
        <begin position="82"/>
        <end position="103"/>
    </location>
</feature>
<evidence type="ECO:0000313" key="3">
    <source>
        <dbReference type="Proteomes" id="UP000198769"/>
    </source>
</evidence>